<dbReference type="OMA" id="MSLMETG"/>
<evidence type="ECO:0000256" key="4">
    <source>
        <dbReference type="ARBA" id="ARBA00022692"/>
    </source>
</evidence>
<sequence length="1056" mass="120892">MLVGRARCFFMDDVSTGLDSSTTLEIMTFLQQMAHLMDLTMVVSLLQPAQETLELFDDIILLSEGQIVYHGPRQNATGFFNTIGFRSPSRKNVAEFLQEVTSKMDQQQYWTGDEREYQYHSIEMFAKCFRACNLRQLVEDEKCNKHIIKQDMIAFQANDRQSISNWNIFKACFVREILLLKRNSPVQVFKAIQITFLAFILSTLFFRTEMRQDTIFDGNKYMGALFMAVAAINFNGMIELTMTVKRLPVFYKQRELLWLPGWAILCSIFLVSIPMSLMETGLWTCSTYFAIGYAPSPDRFFQQLLVLFVMHQMSMGLYRFLASLGRTQVMANMLGTEALIAIFILGGFIVSKDDLQPWLRWGCWASPFTYSLNAVALNEFLDKRWATVFHYENAHTTGQAILKVRGLIYEWHWTLILSKLFVAPKEHHVKIKSQKECDIRYIDQTVGGQVSPIDQVHLPFYPLSIVFSQINYFVDMPHELRKNGVTEKKLQLLRDVNGAFRPGVLTALMGITGAGKTTLLDVLAGRKTGGYIEGIINIGGYQKKQDTFSKISGYCEQTDIHSPYLTVYESLQFSAYLRLPSDVSPHKRDMFVEEVMGLVELRDLRCAIVGAPGVTGLSSEQRKRLTIAVELVASPSIIFMDEPTTGLDARAAAIVMRTVRRTVNTGRTVVCTIHQPSIEIFKSFDELLLMKRGGQIIYSGSLGPLSRSLTEYFEAIPGVPSIKDGQNPAAWMLDITSHTMEYTIRVDYSEVYRKSSLHRENMALVDELSKRRVNQKDLHFPPGYWPNFKAQCMACLWKQHCSFWKNPELNVARFLNTFGISMTFGIVFWQIGSTVKEEQDVFNILGIAYASALFLGLVNCSTLQPILAMEKVVFYREKASDMYSSMAYVITQIGIEIPYMIIQVFIFSAIVYPMAGFQLTVTKFFWFVLYMILSFTDYTLYGMMAVALAPSIEIASGLSFLIFMIWNMMPPWWRWMYWADPAAWTVYGLMFSQLGDCTELIHVPGQPDQPVRLFLEEYLGLQGDYFILVTVLHIALSMLFGIVFYISIKYLKFHRR</sequence>
<keyword evidence="5" id="KW-0677">Repeat</keyword>
<dbReference type="GO" id="GO:0140359">
    <property type="term" value="F:ABC-type transporter activity"/>
    <property type="evidence" value="ECO:0007669"/>
    <property type="project" value="InterPro"/>
</dbReference>
<dbReference type="EMBL" id="CM007650">
    <property type="protein sequence ID" value="ONM54004.1"/>
    <property type="molecule type" value="Genomic_DNA"/>
</dbReference>
<dbReference type="eggNOG" id="KOG0065">
    <property type="taxonomic scope" value="Eukaryota"/>
</dbReference>
<dbReference type="GO" id="GO:0016887">
    <property type="term" value="F:ATP hydrolysis activity"/>
    <property type="evidence" value="ECO:0007669"/>
    <property type="project" value="InterPro"/>
</dbReference>
<dbReference type="Gene3D" id="3.40.50.300">
    <property type="entry name" value="P-loop containing nucleotide triphosphate hydrolases"/>
    <property type="match status" value="2"/>
</dbReference>
<dbReference type="InterPro" id="IPR003593">
    <property type="entry name" value="AAA+_ATPase"/>
</dbReference>
<protein>
    <submittedName>
        <fullName evidence="10">PDR12 (PLEIOTROPIC DRUG RESISTANCE 12)</fullName>
    </submittedName>
</protein>
<dbReference type="GO" id="GO:0005524">
    <property type="term" value="F:ATP binding"/>
    <property type="evidence" value="ECO:0007669"/>
    <property type="project" value="UniProtKB-KW"/>
</dbReference>
<dbReference type="InterPro" id="IPR027417">
    <property type="entry name" value="P-loop_NTPase"/>
</dbReference>
<keyword evidence="6" id="KW-0547">Nucleotide-binding</keyword>
<dbReference type="Pfam" id="PF00005">
    <property type="entry name" value="ABC_tran"/>
    <property type="match status" value="1"/>
</dbReference>
<dbReference type="SMART" id="SM00382">
    <property type="entry name" value="AAA"/>
    <property type="match status" value="1"/>
</dbReference>
<evidence type="ECO:0000256" key="3">
    <source>
        <dbReference type="ARBA" id="ARBA00022448"/>
    </source>
</evidence>
<dbReference type="InterPro" id="IPR043926">
    <property type="entry name" value="ABCG_dom"/>
</dbReference>
<accession>A0A1D6I1A8</accession>
<keyword evidence="4" id="KW-0812">Transmembrane</keyword>
<comment type="subcellular location">
    <subcellularLocation>
        <location evidence="1">Membrane</location>
        <topology evidence="1">Multi-pass membrane protein</topology>
    </subcellularLocation>
</comment>
<evidence type="ECO:0000256" key="8">
    <source>
        <dbReference type="ARBA" id="ARBA00022989"/>
    </source>
</evidence>
<evidence type="ECO:0000256" key="5">
    <source>
        <dbReference type="ARBA" id="ARBA00022737"/>
    </source>
</evidence>
<dbReference type="IntAct" id="A0A1D6I1A8">
    <property type="interactions" value="1"/>
</dbReference>
<dbReference type="FunFam" id="3.40.50.300:FF:000157">
    <property type="entry name" value="ABC transporter G family member 34"/>
    <property type="match status" value="1"/>
</dbReference>
<dbReference type="InterPro" id="IPR034003">
    <property type="entry name" value="ABCG_PDR_2"/>
</dbReference>
<keyword evidence="9" id="KW-0472">Membrane</keyword>
<evidence type="ECO:0000256" key="2">
    <source>
        <dbReference type="ARBA" id="ARBA00006012"/>
    </source>
</evidence>
<dbReference type="InterPro" id="IPR013525">
    <property type="entry name" value="ABC2_TM"/>
</dbReference>
<name>A0A1D6I1A8_MAIZE</name>
<organism evidence="10">
    <name type="scientific">Zea mays</name>
    <name type="common">Maize</name>
    <dbReference type="NCBI Taxonomy" id="4577"/>
    <lineage>
        <taxon>Eukaryota</taxon>
        <taxon>Viridiplantae</taxon>
        <taxon>Streptophyta</taxon>
        <taxon>Embryophyta</taxon>
        <taxon>Tracheophyta</taxon>
        <taxon>Spermatophyta</taxon>
        <taxon>Magnoliopsida</taxon>
        <taxon>Liliopsida</taxon>
        <taxon>Poales</taxon>
        <taxon>Poaceae</taxon>
        <taxon>PACMAD clade</taxon>
        <taxon>Panicoideae</taxon>
        <taxon>Andropogonodae</taxon>
        <taxon>Andropogoneae</taxon>
        <taxon>Tripsacinae</taxon>
        <taxon>Zea</taxon>
    </lineage>
</organism>
<evidence type="ECO:0000256" key="1">
    <source>
        <dbReference type="ARBA" id="ARBA00004141"/>
    </source>
</evidence>
<dbReference type="Pfam" id="PF19055">
    <property type="entry name" value="ABC2_membrane_7"/>
    <property type="match status" value="2"/>
</dbReference>
<dbReference type="PANTHER" id="PTHR19241">
    <property type="entry name" value="ATP-BINDING CASSETTE TRANSPORTER"/>
    <property type="match status" value="1"/>
</dbReference>
<evidence type="ECO:0000256" key="9">
    <source>
        <dbReference type="ARBA" id="ARBA00023136"/>
    </source>
</evidence>
<dbReference type="GO" id="GO:0005886">
    <property type="term" value="C:plasma membrane"/>
    <property type="evidence" value="ECO:0007669"/>
    <property type="project" value="UniProtKB-ARBA"/>
</dbReference>
<dbReference type="ExpressionAtlas" id="A0A1D6I1A8">
    <property type="expression patterns" value="baseline and differential"/>
</dbReference>
<dbReference type="PROSITE" id="PS50893">
    <property type="entry name" value="ABC_TRANSPORTER_2"/>
    <property type="match status" value="1"/>
</dbReference>
<evidence type="ECO:0000256" key="7">
    <source>
        <dbReference type="ARBA" id="ARBA00022840"/>
    </source>
</evidence>
<gene>
    <name evidence="10" type="ORF">ZEAMMB73_Zm00001d019961</name>
</gene>
<dbReference type="SUPFAM" id="SSF52540">
    <property type="entry name" value="P-loop containing nucleoside triphosphate hydrolases"/>
    <property type="match status" value="2"/>
</dbReference>
<keyword evidence="8" id="KW-1133">Transmembrane helix</keyword>
<dbReference type="InterPro" id="IPR003439">
    <property type="entry name" value="ABC_transporter-like_ATP-bd"/>
</dbReference>
<dbReference type="CDD" id="cd03232">
    <property type="entry name" value="ABCG_PDR_domain2"/>
    <property type="match status" value="1"/>
</dbReference>
<dbReference type="STRING" id="4577.A0A1D6I1A8"/>
<evidence type="ECO:0000313" key="10">
    <source>
        <dbReference type="EMBL" id="ONM54004.1"/>
    </source>
</evidence>
<dbReference type="InParanoid" id="A0A1D6I1A8"/>
<evidence type="ECO:0000256" key="6">
    <source>
        <dbReference type="ARBA" id="ARBA00022741"/>
    </source>
</evidence>
<dbReference type="AlphaFoldDB" id="A0A1D6I1A8"/>
<reference evidence="10" key="1">
    <citation type="submission" date="2015-12" db="EMBL/GenBank/DDBJ databases">
        <title>Update maize B73 reference genome by single molecule sequencing technologies.</title>
        <authorList>
            <consortium name="Maize Genome Sequencing Project"/>
            <person name="Ware D."/>
        </authorList>
    </citation>
    <scope>NUCLEOTIDE SEQUENCE [LARGE SCALE GENOMIC DNA]</scope>
    <source>
        <tissue evidence="10">Seedling</tissue>
    </source>
</reference>
<keyword evidence="3" id="KW-0813">Transport</keyword>
<dbReference type="PaxDb" id="4577-GRMZM2G334162_P01"/>
<dbReference type="Pfam" id="PF01061">
    <property type="entry name" value="ABC2_membrane"/>
    <property type="match status" value="2"/>
</dbReference>
<comment type="similarity">
    <text evidence="2">Belongs to the ABC transporter superfamily. ABCG family. PDR (TC 3.A.1.205) subfamily.</text>
</comment>
<keyword evidence="7" id="KW-0067">ATP-binding</keyword>
<proteinExistence type="inferred from homology"/>